<feature type="region of interest" description="Disordered" evidence="1">
    <location>
        <begin position="1"/>
        <end position="24"/>
    </location>
</feature>
<evidence type="ECO:0000256" key="1">
    <source>
        <dbReference type="SAM" id="MobiDB-lite"/>
    </source>
</evidence>
<evidence type="ECO:0000313" key="2">
    <source>
        <dbReference type="EMBL" id="JAH00025.1"/>
    </source>
</evidence>
<proteinExistence type="predicted"/>
<accession>A0A0E9P7J6</accession>
<reference evidence="2" key="2">
    <citation type="journal article" date="2015" name="Fish Shellfish Immunol.">
        <title>Early steps in the European eel (Anguilla anguilla)-Vibrio vulnificus interaction in the gills: Role of the RtxA13 toxin.</title>
        <authorList>
            <person name="Callol A."/>
            <person name="Pajuelo D."/>
            <person name="Ebbesson L."/>
            <person name="Teles M."/>
            <person name="MacKenzie S."/>
            <person name="Amaro C."/>
        </authorList>
    </citation>
    <scope>NUCLEOTIDE SEQUENCE</scope>
</reference>
<protein>
    <submittedName>
        <fullName evidence="2">Uncharacterized protein</fullName>
    </submittedName>
</protein>
<organism evidence="2">
    <name type="scientific">Anguilla anguilla</name>
    <name type="common">European freshwater eel</name>
    <name type="synonym">Muraena anguilla</name>
    <dbReference type="NCBI Taxonomy" id="7936"/>
    <lineage>
        <taxon>Eukaryota</taxon>
        <taxon>Metazoa</taxon>
        <taxon>Chordata</taxon>
        <taxon>Craniata</taxon>
        <taxon>Vertebrata</taxon>
        <taxon>Euteleostomi</taxon>
        <taxon>Actinopterygii</taxon>
        <taxon>Neopterygii</taxon>
        <taxon>Teleostei</taxon>
        <taxon>Anguilliformes</taxon>
        <taxon>Anguillidae</taxon>
        <taxon>Anguilla</taxon>
    </lineage>
</organism>
<reference evidence="2" key="1">
    <citation type="submission" date="2014-11" db="EMBL/GenBank/DDBJ databases">
        <authorList>
            <person name="Amaro Gonzalez C."/>
        </authorList>
    </citation>
    <scope>NUCLEOTIDE SEQUENCE</scope>
</reference>
<dbReference type="AlphaFoldDB" id="A0A0E9P7J6"/>
<dbReference type="EMBL" id="GBXM01108552">
    <property type="protein sequence ID" value="JAH00025.1"/>
    <property type="molecule type" value="Transcribed_RNA"/>
</dbReference>
<sequence>MKEKGKSEKVIYSRRREGLRGRLK</sequence>
<name>A0A0E9P7J6_ANGAN</name>